<dbReference type="InterPro" id="IPR051811">
    <property type="entry name" value="Cytochrome_c550/c551-like"/>
</dbReference>
<dbReference type="Pfam" id="PF06525">
    <property type="entry name" value="SoxE"/>
    <property type="match status" value="1"/>
</dbReference>
<keyword evidence="2 6" id="KW-0349">Heme</keyword>
<feature type="signal peptide" evidence="7">
    <location>
        <begin position="1"/>
        <end position="20"/>
    </location>
</feature>
<dbReference type="Pfam" id="PF13442">
    <property type="entry name" value="Cytochrome_CBB3"/>
    <property type="match status" value="1"/>
</dbReference>
<keyword evidence="1" id="KW-0813">Transport</keyword>
<feature type="domain" description="Cytochrome c" evidence="8">
    <location>
        <begin position="37"/>
        <end position="117"/>
    </location>
</feature>
<dbReference type="SUPFAM" id="SSF46626">
    <property type="entry name" value="Cytochrome c"/>
    <property type="match status" value="1"/>
</dbReference>
<evidence type="ECO:0000256" key="7">
    <source>
        <dbReference type="SAM" id="SignalP"/>
    </source>
</evidence>
<dbReference type="Gene3D" id="2.60.40.420">
    <property type="entry name" value="Cupredoxins - blue copper proteins"/>
    <property type="match status" value="1"/>
</dbReference>
<keyword evidence="5 6" id="KW-0408">Iron</keyword>
<dbReference type="Gene3D" id="1.10.760.10">
    <property type="entry name" value="Cytochrome c-like domain"/>
    <property type="match status" value="1"/>
</dbReference>
<accession>A0A2T2XEX1</accession>
<dbReference type="InterPro" id="IPR033138">
    <property type="entry name" value="Cu_oxidase_CS"/>
</dbReference>
<dbReference type="GO" id="GO:0020037">
    <property type="term" value="F:heme binding"/>
    <property type="evidence" value="ECO:0007669"/>
    <property type="project" value="InterPro"/>
</dbReference>
<dbReference type="SUPFAM" id="SSF49503">
    <property type="entry name" value="Cupredoxins"/>
    <property type="match status" value="1"/>
</dbReference>
<dbReference type="AlphaFoldDB" id="A0A2T2XEX1"/>
<dbReference type="Proteomes" id="UP000242972">
    <property type="component" value="Unassembled WGS sequence"/>
</dbReference>
<dbReference type="PROSITE" id="PS00079">
    <property type="entry name" value="MULTICOPPER_OXIDASE1"/>
    <property type="match status" value="1"/>
</dbReference>
<dbReference type="PROSITE" id="PS51007">
    <property type="entry name" value="CYTC"/>
    <property type="match status" value="1"/>
</dbReference>
<dbReference type="InterPro" id="IPR009056">
    <property type="entry name" value="Cyt_c-like_dom"/>
</dbReference>
<keyword evidence="7" id="KW-0732">Signal</keyword>
<keyword evidence="4" id="KW-0249">Electron transport</keyword>
<reference evidence="9 10" key="1">
    <citation type="journal article" date="2014" name="BMC Genomics">
        <title>Comparison of environmental and isolate Sulfobacillus genomes reveals diverse carbon, sulfur, nitrogen, and hydrogen metabolisms.</title>
        <authorList>
            <person name="Justice N.B."/>
            <person name="Norman A."/>
            <person name="Brown C.T."/>
            <person name="Singh A."/>
            <person name="Thomas B.C."/>
            <person name="Banfield J.F."/>
        </authorList>
    </citation>
    <scope>NUCLEOTIDE SEQUENCE [LARGE SCALE GENOMIC DNA]</scope>
    <source>
        <strain evidence="9">AMDSBA4</strain>
    </source>
</reference>
<comment type="caution">
    <text evidence="9">The sequence shown here is derived from an EMBL/GenBank/DDBJ whole genome shotgun (WGS) entry which is preliminary data.</text>
</comment>
<evidence type="ECO:0000259" key="8">
    <source>
        <dbReference type="PROSITE" id="PS51007"/>
    </source>
</evidence>
<protein>
    <recommendedName>
        <fullName evidence="8">Cytochrome c domain-containing protein</fullName>
    </recommendedName>
</protein>
<name>A0A2T2XEX1_9FIRM</name>
<evidence type="ECO:0000256" key="5">
    <source>
        <dbReference type="ARBA" id="ARBA00023004"/>
    </source>
</evidence>
<dbReference type="InterPro" id="IPR036909">
    <property type="entry name" value="Cyt_c-like_dom_sf"/>
</dbReference>
<dbReference type="PANTHER" id="PTHR37823">
    <property type="entry name" value="CYTOCHROME C-553-LIKE"/>
    <property type="match status" value="1"/>
</dbReference>
<evidence type="ECO:0000256" key="1">
    <source>
        <dbReference type="ARBA" id="ARBA00022448"/>
    </source>
</evidence>
<evidence type="ECO:0000313" key="9">
    <source>
        <dbReference type="EMBL" id="PSR32972.1"/>
    </source>
</evidence>
<organism evidence="9 10">
    <name type="scientific">Sulfobacillus benefaciens</name>
    <dbReference type="NCBI Taxonomy" id="453960"/>
    <lineage>
        <taxon>Bacteria</taxon>
        <taxon>Bacillati</taxon>
        <taxon>Bacillota</taxon>
        <taxon>Clostridia</taxon>
        <taxon>Eubacteriales</taxon>
        <taxon>Clostridiales Family XVII. Incertae Sedis</taxon>
        <taxon>Sulfobacillus</taxon>
    </lineage>
</organism>
<dbReference type="EMBL" id="PXYW01000029">
    <property type="protein sequence ID" value="PSR32972.1"/>
    <property type="molecule type" value="Genomic_DNA"/>
</dbReference>
<dbReference type="InterPro" id="IPR008972">
    <property type="entry name" value="Cupredoxin"/>
</dbReference>
<dbReference type="GO" id="GO:0009055">
    <property type="term" value="F:electron transfer activity"/>
    <property type="evidence" value="ECO:0007669"/>
    <property type="project" value="InterPro"/>
</dbReference>
<evidence type="ECO:0000256" key="6">
    <source>
        <dbReference type="PROSITE-ProRule" id="PRU00433"/>
    </source>
</evidence>
<dbReference type="PROSITE" id="PS51257">
    <property type="entry name" value="PROKAR_LIPOPROTEIN"/>
    <property type="match status" value="1"/>
</dbReference>
<dbReference type="GO" id="GO:0046872">
    <property type="term" value="F:metal ion binding"/>
    <property type="evidence" value="ECO:0007669"/>
    <property type="project" value="UniProtKB-KW"/>
</dbReference>
<keyword evidence="3 6" id="KW-0479">Metal-binding</keyword>
<proteinExistence type="predicted"/>
<evidence type="ECO:0000256" key="3">
    <source>
        <dbReference type="ARBA" id="ARBA00022723"/>
    </source>
</evidence>
<evidence type="ECO:0000256" key="2">
    <source>
        <dbReference type="ARBA" id="ARBA00022617"/>
    </source>
</evidence>
<evidence type="ECO:0000256" key="4">
    <source>
        <dbReference type="ARBA" id="ARBA00022982"/>
    </source>
</evidence>
<gene>
    <name evidence="9" type="ORF">C7B46_12005</name>
</gene>
<dbReference type="PANTHER" id="PTHR37823:SF1">
    <property type="entry name" value="CYTOCHROME C-553-LIKE"/>
    <property type="match status" value="1"/>
</dbReference>
<feature type="chain" id="PRO_5038839246" description="Cytochrome c domain-containing protein" evidence="7">
    <location>
        <begin position="21"/>
        <end position="285"/>
    </location>
</feature>
<sequence length="285" mass="29222">MRLRTRWGKLLGAAGFGILAVGCGTQTSYTPPTFPPGNAVAGAELFTSTCAACHGPTAEGTTSVAPPLWQKGGISSPNYSTLTTLTAFIYENMPKSAPGSLSKQQASNVATFIWGLDGQLGSSKASQMLAMLTKTARPPAPPSTSVVSSKFFTANISNKTATLTLIAGYNSANDQGFNFDGGYDGDMTVTIPVGYKVTVNFKNNASIPHSAAIIGPTGTGQTGPIIPGATTPNPVQGTAPGGTATFSFTPTTPGPYRIACLFPGHLQIGMYIDLKVVSSGTPSMS</sequence>
<evidence type="ECO:0000313" key="10">
    <source>
        <dbReference type="Proteomes" id="UP000242972"/>
    </source>
</evidence>
<dbReference type="InterPro" id="IPR049544">
    <property type="entry name" value="SoxE-like_C"/>
</dbReference>